<dbReference type="OrthoDB" id="659at2759"/>
<name>A0A0D7AT46_9AGAR</name>
<dbReference type="Pfam" id="PF03781">
    <property type="entry name" value="FGE-sulfatase"/>
    <property type="match status" value="2"/>
</dbReference>
<sequence length="416" mass="47316">MIPPEMLLQKPIDLRHKCLFYIGHISTFLDMLLHKSIGGGASEPSFFWKIFERGIDPHVDDPEYCHSHSEVPQADEDWPHLETVLTFRDRVRARLSKLYDDLENGQIPLTRNVARTLQATLEHEGFHVETLLYMLIQRSGSGTLPPPNFAVPEWDVLSAQWDMAPLPSQKTVVLGPADVVLGHNDSEDEDSLIENNGEALRNHEFGWDNESPQRKIHVKAFRVEWRSITNKEFEEFWRAHPELVDIPTSWVKDGDDVLVRTVYGPVPMHVAQHWPVLASYDGLAAYARAKGGRLPTEPELRLFLDTYDVGYEGGSNVGFRSWHPTRSTMGLSEHNGKGCNGGVWEWSSTVLDTHDGISPTKLFPGYSTDFFDTKHQVVLGASYATIPRLAARRTVRNFYQRPYPYAWVGGRVVYDI</sequence>
<evidence type="ECO:0000259" key="4">
    <source>
        <dbReference type="Pfam" id="PF03781"/>
    </source>
</evidence>
<dbReference type="InterPro" id="IPR042095">
    <property type="entry name" value="SUMF_sf"/>
</dbReference>
<dbReference type="Proteomes" id="UP000054144">
    <property type="component" value="Unassembled WGS sequence"/>
</dbReference>
<evidence type="ECO:0000313" key="7">
    <source>
        <dbReference type="Proteomes" id="UP000054144"/>
    </source>
</evidence>
<reference evidence="6 7" key="1">
    <citation type="journal article" date="2015" name="Fungal Genet. Biol.">
        <title>Evolution of novel wood decay mechanisms in Agaricales revealed by the genome sequences of Fistulina hepatica and Cylindrobasidium torrendii.</title>
        <authorList>
            <person name="Floudas D."/>
            <person name="Held B.W."/>
            <person name="Riley R."/>
            <person name="Nagy L.G."/>
            <person name="Koehler G."/>
            <person name="Ransdell A.S."/>
            <person name="Younus H."/>
            <person name="Chow J."/>
            <person name="Chiniquy J."/>
            <person name="Lipzen A."/>
            <person name="Tritt A."/>
            <person name="Sun H."/>
            <person name="Haridas S."/>
            <person name="LaButti K."/>
            <person name="Ohm R.A."/>
            <person name="Kues U."/>
            <person name="Blanchette R.A."/>
            <person name="Grigoriev I.V."/>
            <person name="Minto R.E."/>
            <person name="Hibbett D.S."/>
        </authorList>
    </citation>
    <scope>NUCLEOTIDE SEQUENCE [LARGE SCALE GENOMIC DNA]</scope>
    <source>
        <strain evidence="6 7">ATCC 64428</strain>
    </source>
</reference>
<dbReference type="InterPro" id="IPR016187">
    <property type="entry name" value="CTDL_fold"/>
</dbReference>
<dbReference type="InterPro" id="IPR024775">
    <property type="entry name" value="DinB-like"/>
</dbReference>
<evidence type="ECO:0000256" key="1">
    <source>
        <dbReference type="ARBA" id="ARBA00023002"/>
    </source>
</evidence>
<protein>
    <recommendedName>
        <fullName evidence="8">DUF323-domain-containing protein</fullName>
    </recommendedName>
</protein>
<dbReference type="Gene3D" id="3.90.1580.10">
    <property type="entry name" value="paralog of FGE (formylglycine-generating enzyme)"/>
    <property type="match status" value="1"/>
</dbReference>
<dbReference type="PANTHER" id="PTHR43397:SF1">
    <property type="entry name" value="ERGOTHIONEINE BIOSYNTHESIS PROTEIN 1"/>
    <property type="match status" value="1"/>
</dbReference>
<gene>
    <name evidence="6" type="ORF">FISHEDRAFT_63194</name>
</gene>
<keyword evidence="2" id="KW-0408">Iron</keyword>
<keyword evidence="1" id="KW-0560">Oxidoreductase</keyword>
<evidence type="ECO:0000256" key="3">
    <source>
        <dbReference type="ARBA" id="ARBA00037882"/>
    </source>
</evidence>
<feature type="domain" description="Sulfatase-modifying factor enzyme-like" evidence="4">
    <location>
        <begin position="202"/>
        <end position="300"/>
    </location>
</feature>
<proteinExistence type="predicted"/>
<dbReference type="SUPFAM" id="SSF56436">
    <property type="entry name" value="C-type lectin-like"/>
    <property type="match status" value="1"/>
</dbReference>
<accession>A0A0D7AT46</accession>
<organism evidence="6 7">
    <name type="scientific">Fistulina hepatica ATCC 64428</name>
    <dbReference type="NCBI Taxonomy" id="1128425"/>
    <lineage>
        <taxon>Eukaryota</taxon>
        <taxon>Fungi</taxon>
        <taxon>Dikarya</taxon>
        <taxon>Basidiomycota</taxon>
        <taxon>Agaricomycotina</taxon>
        <taxon>Agaricomycetes</taxon>
        <taxon>Agaricomycetidae</taxon>
        <taxon>Agaricales</taxon>
        <taxon>Fistulinaceae</taxon>
        <taxon>Fistulina</taxon>
    </lineage>
</organism>
<evidence type="ECO:0008006" key="8">
    <source>
        <dbReference type="Google" id="ProtNLM"/>
    </source>
</evidence>
<dbReference type="InterPro" id="IPR005532">
    <property type="entry name" value="SUMF_dom"/>
</dbReference>
<evidence type="ECO:0000259" key="5">
    <source>
        <dbReference type="Pfam" id="PF12867"/>
    </source>
</evidence>
<dbReference type="PANTHER" id="PTHR43397">
    <property type="entry name" value="ERGOTHIONEINE BIOSYNTHESIS PROTEIN 1"/>
    <property type="match status" value="1"/>
</dbReference>
<dbReference type="InterPro" id="IPR051128">
    <property type="entry name" value="EgtD_Methyltrsf_superfamily"/>
</dbReference>
<keyword evidence="7" id="KW-1185">Reference proteome</keyword>
<comment type="pathway">
    <text evidence="3">Amino-acid biosynthesis; ergothioneine biosynthesis.</text>
</comment>
<dbReference type="AlphaFoldDB" id="A0A0D7AT46"/>
<feature type="domain" description="Sulfatase-modifying factor enzyme-like" evidence="4">
    <location>
        <begin position="340"/>
        <end position="413"/>
    </location>
</feature>
<feature type="domain" description="DinB-like" evidence="5">
    <location>
        <begin position="2"/>
        <end position="130"/>
    </location>
</feature>
<dbReference type="EMBL" id="KN881581">
    <property type="protein sequence ID" value="KIY53993.1"/>
    <property type="molecule type" value="Genomic_DNA"/>
</dbReference>
<dbReference type="Pfam" id="PF12867">
    <property type="entry name" value="DinB_2"/>
    <property type="match status" value="1"/>
</dbReference>
<evidence type="ECO:0000256" key="2">
    <source>
        <dbReference type="ARBA" id="ARBA00023004"/>
    </source>
</evidence>
<evidence type="ECO:0000313" key="6">
    <source>
        <dbReference type="EMBL" id="KIY53993.1"/>
    </source>
</evidence>